<name>A0A1B9IQA5_9TREE</name>
<reference evidence="1 2" key="1">
    <citation type="submission" date="2013-07" db="EMBL/GenBank/DDBJ databases">
        <title>The Genome Sequence of Kwoniella mangroviensis CBS10435.</title>
        <authorList>
            <consortium name="The Broad Institute Genome Sequencing Platform"/>
            <person name="Cuomo C."/>
            <person name="Litvintseva A."/>
            <person name="Chen Y."/>
            <person name="Heitman J."/>
            <person name="Sun S."/>
            <person name="Springer D."/>
            <person name="Dromer F."/>
            <person name="Young S.K."/>
            <person name="Zeng Q."/>
            <person name="Gargeya S."/>
            <person name="Fitzgerald M."/>
            <person name="Abouelleil A."/>
            <person name="Alvarado L."/>
            <person name="Berlin A.M."/>
            <person name="Chapman S.B."/>
            <person name="Dewar J."/>
            <person name="Goldberg J."/>
            <person name="Griggs A."/>
            <person name="Gujja S."/>
            <person name="Hansen M."/>
            <person name="Howarth C."/>
            <person name="Imamovic A."/>
            <person name="Larimer J."/>
            <person name="McCowan C."/>
            <person name="Murphy C."/>
            <person name="Pearson M."/>
            <person name="Priest M."/>
            <person name="Roberts A."/>
            <person name="Saif S."/>
            <person name="Shea T."/>
            <person name="Sykes S."/>
            <person name="Wortman J."/>
            <person name="Nusbaum C."/>
            <person name="Birren B."/>
        </authorList>
    </citation>
    <scope>NUCLEOTIDE SEQUENCE [LARGE SCALE GENOMIC DNA]</scope>
    <source>
        <strain evidence="1 2">CBS 10435</strain>
    </source>
</reference>
<proteinExistence type="predicted"/>
<evidence type="ECO:0000313" key="1">
    <source>
        <dbReference type="EMBL" id="OCF57697.1"/>
    </source>
</evidence>
<organism evidence="1 2">
    <name type="scientific">Kwoniella mangroviensis CBS 10435</name>
    <dbReference type="NCBI Taxonomy" id="1331196"/>
    <lineage>
        <taxon>Eukaryota</taxon>
        <taxon>Fungi</taxon>
        <taxon>Dikarya</taxon>
        <taxon>Basidiomycota</taxon>
        <taxon>Agaricomycotina</taxon>
        <taxon>Tremellomycetes</taxon>
        <taxon>Tremellales</taxon>
        <taxon>Cryptococcaceae</taxon>
        <taxon>Kwoniella</taxon>
    </lineage>
</organism>
<protein>
    <submittedName>
        <fullName evidence="1">Uncharacterized protein</fullName>
    </submittedName>
</protein>
<keyword evidence="2" id="KW-1185">Reference proteome</keyword>
<dbReference type="AlphaFoldDB" id="A0A1B9IQA5"/>
<dbReference type="EMBL" id="KI669463">
    <property type="protein sequence ID" value="OCF57697.1"/>
    <property type="molecule type" value="Genomic_DNA"/>
</dbReference>
<evidence type="ECO:0000313" key="2">
    <source>
        <dbReference type="Proteomes" id="UP000092583"/>
    </source>
</evidence>
<sequence>MYHSRIKHVTPVDAIALPGSMNFLITDIPCPGETLQQIAQLPNIVSVYTTESKSDIYIHLVASFGPPFDVHDLSLGDTLPWWHIHLRHWPSYRTFVSPPPPSPEQSSRWLALSGRCAGILSALDIRQSLKLGLYQRFELGRTTYHRLVKNSKHSKLIFYRILHSLPSSIHLTYDGKALLLNESDGVWMVSLPCYSLDQILNSIKLNVSTVEGKESIEIGYMVELESDTTSSHQPPFQSHGQLSSSIRSRLAASPRIYLNTSIPPPLPTPQHDLLPLIRRWFIIARVVASSNKEQLSVSLARQILTSLSRPPPVISPDFHNVGEIILLVENATNVTLPFHHRLMIHDLTDGLYKVDAGDIITCTNITRLTIHHEELKVLMKLDSQIQFQGLVEVGSSMGDRDDEVWSESDENLCSQDLLRYHLLQDELLTSLTPFMEVRKIMSTEFRFYRGVHLMMDRLLDNLPNLSALHQSTNSFQKQHRIPRFLTLVRVSQGVKSPSCAFTASLQHQSAFLHLVAPHAQGSIALDNISIGRSNVRVMRELGKVSDCLVWITSIDRAARSMSSWYDVESICRSNNITLVSCFWPATTIIDLIKLPNPLLTQNTISKQLFLDSSHKAVDVKSLPSLFPCIIAGPLVDPAISQLAAERVRHAQTFIAGLSTPHFTYDPAIQIDQQIYSHKRLTEVTTSALVKVAENVTTATSRWLVHVLRPGRFPKPADNRPGHHNMVVVKGVEGGELLGTEGGVAPNATLT</sequence>
<reference evidence="2" key="2">
    <citation type="submission" date="2013-12" db="EMBL/GenBank/DDBJ databases">
        <title>Evolution of pathogenesis and genome organization in the Tremellales.</title>
        <authorList>
            <person name="Cuomo C."/>
            <person name="Litvintseva A."/>
            <person name="Heitman J."/>
            <person name="Chen Y."/>
            <person name="Sun S."/>
            <person name="Springer D."/>
            <person name="Dromer F."/>
            <person name="Young S."/>
            <person name="Zeng Q."/>
            <person name="Chapman S."/>
            <person name="Gujja S."/>
            <person name="Saif S."/>
            <person name="Birren B."/>
        </authorList>
    </citation>
    <scope>NUCLEOTIDE SEQUENCE [LARGE SCALE GENOMIC DNA]</scope>
    <source>
        <strain evidence="2">CBS 10435</strain>
    </source>
</reference>
<dbReference type="Proteomes" id="UP000092583">
    <property type="component" value="Unassembled WGS sequence"/>
</dbReference>
<accession>A0A1B9IQA5</accession>
<gene>
    <name evidence="1" type="ORF">L486_05161</name>
</gene>